<dbReference type="AlphaFoldDB" id="A0A843VT88"/>
<organism evidence="2 3">
    <name type="scientific">Colocasia esculenta</name>
    <name type="common">Wild taro</name>
    <name type="synonym">Arum esculentum</name>
    <dbReference type="NCBI Taxonomy" id="4460"/>
    <lineage>
        <taxon>Eukaryota</taxon>
        <taxon>Viridiplantae</taxon>
        <taxon>Streptophyta</taxon>
        <taxon>Embryophyta</taxon>
        <taxon>Tracheophyta</taxon>
        <taxon>Spermatophyta</taxon>
        <taxon>Magnoliopsida</taxon>
        <taxon>Liliopsida</taxon>
        <taxon>Araceae</taxon>
        <taxon>Aroideae</taxon>
        <taxon>Colocasieae</taxon>
        <taxon>Colocasia</taxon>
    </lineage>
</organism>
<evidence type="ECO:0000313" key="3">
    <source>
        <dbReference type="Proteomes" id="UP000652761"/>
    </source>
</evidence>
<name>A0A843VT88_COLES</name>
<feature type="region of interest" description="Disordered" evidence="1">
    <location>
        <begin position="84"/>
        <end position="148"/>
    </location>
</feature>
<proteinExistence type="predicted"/>
<dbReference type="Proteomes" id="UP000652761">
    <property type="component" value="Unassembled WGS sequence"/>
</dbReference>
<keyword evidence="3" id="KW-1185">Reference proteome</keyword>
<feature type="compositionally biased region" description="Low complexity" evidence="1">
    <location>
        <begin position="110"/>
        <end position="126"/>
    </location>
</feature>
<feature type="region of interest" description="Disordered" evidence="1">
    <location>
        <begin position="1"/>
        <end position="30"/>
    </location>
</feature>
<comment type="caution">
    <text evidence="2">The sequence shown here is derived from an EMBL/GenBank/DDBJ whole genome shotgun (WGS) entry which is preliminary data.</text>
</comment>
<gene>
    <name evidence="2" type="ORF">Taro_029430</name>
</gene>
<protein>
    <submittedName>
        <fullName evidence="2">Uncharacterized protein</fullName>
    </submittedName>
</protein>
<dbReference type="EMBL" id="NMUH01001954">
    <property type="protein sequence ID" value="MQL96750.1"/>
    <property type="molecule type" value="Genomic_DNA"/>
</dbReference>
<sequence length="148" mass="16402">MTHFKPQGQDNGGPKRTQSTPGKNLHQKQERAILGGTFTRIHNPNDQTTQTFRENTASSRIAEATQAGLRRTSTKTTKAQFWENLPERTSQNNNIPHTLRQHNNNRNEHGTVLGETLTKTTTNGSGKPHQNTGQPSDAPQPRGQSNSN</sequence>
<feature type="compositionally biased region" description="Polar residues" evidence="1">
    <location>
        <begin position="87"/>
        <end position="104"/>
    </location>
</feature>
<accession>A0A843VT88</accession>
<feature type="compositionally biased region" description="Polar residues" evidence="1">
    <location>
        <begin position="128"/>
        <end position="148"/>
    </location>
</feature>
<evidence type="ECO:0000313" key="2">
    <source>
        <dbReference type="EMBL" id="MQL96750.1"/>
    </source>
</evidence>
<evidence type="ECO:0000256" key="1">
    <source>
        <dbReference type="SAM" id="MobiDB-lite"/>
    </source>
</evidence>
<reference evidence="2" key="1">
    <citation type="submission" date="2017-07" db="EMBL/GenBank/DDBJ databases">
        <title>Taro Niue Genome Assembly and Annotation.</title>
        <authorList>
            <person name="Atibalentja N."/>
            <person name="Keating K."/>
            <person name="Fields C.J."/>
        </authorList>
    </citation>
    <scope>NUCLEOTIDE SEQUENCE</scope>
    <source>
        <strain evidence="2">Niue_2</strain>
        <tissue evidence="2">Leaf</tissue>
    </source>
</reference>